<organism evidence="1 2">
    <name type="scientific">Allomesorhizobium camelthorni</name>
    <dbReference type="NCBI Taxonomy" id="475069"/>
    <lineage>
        <taxon>Bacteria</taxon>
        <taxon>Pseudomonadati</taxon>
        <taxon>Pseudomonadota</taxon>
        <taxon>Alphaproteobacteria</taxon>
        <taxon>Hyphomicrobiales</taxon>
        <taxon>Phyllobacteriaceae</taxon>
        <taxon>Allomesorhizobium</taxon>
    </lineage>
</organism>
<evidence type="ECO:0000313" key="2">
    <source>
        <dbReference type="Proteomes" id="UP001642900"/>
    </source>
</evidence>
<keyword evidence="2" id="KW-1185">Reference proteome</keyword>
<dbReference type="EMBL" id="JAAKZF010000127">
    <property type="protein sequence ID" value="NGO55746.1"/>
    <property type="molecule type" value="Genomic_DNA"/>
</dbReference>
<evidence type="ECO:0000313" key="1">
    <source>
        <dbReference type="EMBL" id="NGO55746.1"/>
    </source>
</evidence>
<reference evidence="1 2" key="1">
    <citation type="submission" date="2020-02" db="EMBL/GenBank/DDBJ databases">
        <title>Genome sequence of strain CCNWXJ40-4.</title>
        <authorList>
            <person name="Gao J."/>
            <person name="Sun J."/>
        </authorList>
    </citation>
    <scope>NUCLEOTIDE SEQUENCE [LARGE SCALE GENOMIC DNA]</scope>
    <source>
        <strain evidence="1 2">CCNWXJ 40-4</strain>
    </source>
</reference>
<dbReference type="Proteomes" id="UP001642900">
    <property type="component" value="Unassembled WGS sequence"/>
</dbReference>
<gene>
    <name evidence="1" type="ORF">G6N73_32815</name>
</gene>
<name>A0A6G4WNG9_9HYPH</name>
<dbReference type="AlphaFoldDB" id="A0A6G4WNG9"/>
<dbReference type="RefSeq" id="WP_165034093.1">
    <property type="nucleotide sequence ID" value="NZ_JAAKZF010000127.1"/>
</dbReference>
<proteinExistence type="predicted"/>
<sequence length="103" mass="11424">MSLHLHLSTARIGSSDPQHDRLRIFQDSSPLRKADKGIARHAHWLKPTMREGLFHGSGCGDPPAILQKIDRVPEIGDLLHHVGSVLEGIALKVRQTTVRANKQ</sequence>
<protein>
    <submittedName>
        <fullName evidence="1">Uncharacterized protein</fullName>
    </submittedName>
</protein>
<comment type="caution">
    <text evidence="1">The sequence shown here is derived from an EMBL/GenBank/DDBJ whole genome shotgun (WGS) entry which is preliminary data.</text>
</comment>
<accession>A0A6G4WNG9</accession>